<accession>A0ABQ1ZUM5</accession>
<keyword evidence="3" id="KW-1185">Reference proteome</keyword>
<comment type="caution">
    <text evidence="2">The sequence shown here is derived from an EMBL/GenBank/DDBJ whole genome shotgun (WGS) entry which is preliminary data.</text>
</comment>
<feature type="compositionally biased region" description="Basic and acidic residues" evidence="1">
    <location>
        <begin position="126"/>
        <end position="140"/>
    </location>
</feature>
<feature type="compositionally biased region" description="Polar residues" evidence="1">
    <location>
        <begin position="97"/>
        <end position="112"/>
    </location>
</feature>
<sequence>MRKLINYVFSLIFLLTMIPDDISGNGTSPSEGEHADITENKGFPENEELEKQKQYKQDQSNGKSSNDPSAARNTGANGYTQRNNQKDQLDNLHIGGSESTPQGGNDHTNAGEQAQGPGFEVEGSYELDHNLRTREQKFGDKSLSGPPLAISGEVPTEE</sequence>
<reference evidence="3" key="1">
    <citation type="journal article" date="2019" name="Int. J. Syst. Evol. Microbiol.">
        <title>The Global Catalogue of Microorganisms (GCM) 10K type strain sequencing project: providing services to taxonomists for standard genome sequencing and annotation.</title>
        <authorList>
            <consortium name="The Broad Institute Genomics Platform"/>
            <consortium name="The Broad Institute Genome Sequencing Center for Infectious Disease"/>
            <person name="Wu L."/>
            <person name="Ma J."/>
        </authorList>
    </citation>
    <scope>NUCLEOTIDE SEQUENCE [LARGE SCALE GENOMIC DNA]</scope>
    <source>
        <strain evidence="3">CGMCC 1.14966</strain>
    </source>
</reference>
<feature type="compositionally biased region" description="Basic and acidic residues" evidence="1">
    <location>
        <begin position="31"/>
        <end position="56"/>
    </location>
</feature>
<dbReference type="Proteomes" id="UP000637774">
    <property type="component" value="Unassembled WGS sequence"/>
</dbReference>
<proteinExistence type="predicted"/>
<protein>
    <submittedName>
        <fullName evidence="2">Uncharacterized protein</fullName>
    </submittedName>
</protein>
<name>A0ABQ1ZUM5_9BACT</name>
<feature type="region of interest" description="Disordered" evidence="1">
    <location>
        <begin position="24"/>
        <end position="158"/>
    </location>
</feature>
<evidence type="ECO:0000313" key="2">
    <source>
        <dbReference type="EMBL" id="GGH79789.1"/>
    </source>
</evidence>
<feature type="compositionally biased region" description="Polar residues" evidence="1">
    <location>
        <begin position="57"/>
        <end position="83"/>
    </location>
</feature>
<evidence type="ECO:0000256" key="1">
    <source>
        <dbReference type="SAM" id="MobiDB-lite"/>
    </source>
</evidence>
<evidence type="ECO:0000313" key="3">
    <source>
        <dbReference type="Proteomes" id="UP000637774"/>
    </source>
</evidence>
<gene>
    <name evidence="2" type="ORF">GCM10011495_04030</name>
</gene>
<dbReference type="EMBL" id="BMGY01000003">
    <property type="protein sequence ID" value="GGH79789.1"/>
    <property type="molecule type" value="Genomic_DNA"/>
</dbReference>
<organism evidence="2 3">
    <name type="scientific">Hymenobacter frigidus</name>
    <dbReference type="NCBI Taxonomy" id="1524095"/>
    <lineage>
        <taxon>Bacteria</taxon>
        <taxon>Pseudomonadati</taxon>
        <taxon>Bacteroidota</taxon>
        <taxon>Cytophagia</taxon>
        <taxon>Cytophagales</taxon>
        <taxon>Hymenobacteraceae</taxon>
        <taxon>Hymenobacter</taxon>
    </lineage>
</organism>